<organism evidence="2 3">
    <name type="scientific">Streptomyces tagetis</name>
    <dbReference type="NCBI Taxonomy" id="2820809"/>
    <lineage>
        <taxon>Bacteria</taxon>
        <taxon>Bacillati</taxon>
        <taxon>Actinomycetota</taxon>
        <taxon>Actinomycetes</taxon>
        <taxon>Kitasatosporales</taxon>
        <taxon>Streptomycetaceae</taxon>
        <taxon>Streptomyces</taxon>
    </lineage>
</organism>
<gene>
    <name evidence="2" type="ORF">J5Y05_04770</name>
</gene>
<dbReference type="AlphaFoldDB" id="A0A940XJS9"/>
<feature type="compositionally biased region" description="Polar residues" evidence="1">
    <location>
        <begin position="52"/>
        <end position="70"/>
    </location>
</feature>
<protein>
    <submittedName>
        <fullName evidence="2">Uncharacterized protein</fullName>
    </submittedName>
</protein>
<feature type="compositionally biased region" description="Basic and acidic residues" evidence="1">
    <location>
        <begin position="12"/>
        <end position="22"/>
    </location>
</feature>
<proteinExistence type="predicted"/>
<evidence type="ECO:0000256" key="1">
    <source>
        <dbReference type="SAM" id="MobiDB-lite"/>
    </source>
</evidence>
<reference evidence="2" key="1">
    <citation type="submission" date="2021-04" db="EMBL/GenBank/DDBJ databases">
        <title>Genome seq and assembly of Streptomyces sp. RG38.</title>
        <authorList>
            <person name="Chhetri G."/>
        </authorList>
    </citation>
    <scope>NUCLEOTIDE SEQUENCE</scope>
    <source>
        <strain evidence="2">RG38</strain>
    </source>
</reference>
<dbReference type="Proteomes" id="UP000677875">
    <property type="component" value="Unassembled WGS sequence"/>
</dbReference>
<dbReference type="RefSeq" id="WP_210868465.1">
    <property type="nucleotide sequence ID" value="NZ_JAGPNL010000001.1"/>
</dbReference>
<dbReference type="Gene3D" id="3.40.630.10">
    <property type="entry name" value="Zn peptidases"/>
    <property type="match status" value="1"/>
</dbReference>
<evidence type="ECO:0000313" key="3">
    <source>
        <dbReference type="Proteomes" id="UP000677875"/>
    </source>
</evidence>
<dbReference type="EMBL" id="JAGPNL010000001">
    <property type="protein sequence ID" value="MBQ0825824.1"/>
    <property type="molecule type" value="Genomic_DNA"/>
</dbReference>
<name>A0A940XJS9_9ACTN</name>
<keyword evidence="3" id="KW-1185">Reference proteome</keyword>
<feature type="compositionally biased region" description="Low complexity" evidence="1">
    <location>
        <begin position="79"/>
        <end position="98"/>
    </location>
</feature>
<feature type="region of interest" description="Disordered" evidence="1">
    <location>
        <begin position="42"/>
        <end position="98"/>
    </location>
</feature>
<comment type="caution">
    <text evidence="2">The sequence shown here is derived from an EMBL/GenBank/DDBJ whole genome shotgun (WGS) entry which is preliminary data.</text>
</comment>
<evidence type="ECO:0000313" key="2">
    <source>
        <dbReference type="EMBL" id="MBQ0825824.1"/>
    </source>
</evidence>
<accession>A0A940XJS9</accession>
<feature type="region of interest" description="Disordered" evidence="1">
    <location>
        <begin position="1"/>
        <end position="22"/>
    </location>
</feature>
<sequence length="98" mass="10017">MLDPVTLGQRLARTDTRAGHEKRAADLLAPLLREAGFAVTVREGRPGRANPSARTGTGTPLTSPATSARSPRTPAAGPSTRWAATSTRASRAGAAAAT</sequence>